<dbReference type="SUPFAM" id="SSF52402">
    <property type="entry name" value="Adenine nucleotide alpha hydrolases-like"/>
    <property type="match status" value="1"/>
</dbReference>
<proteinExistence type="predicted"/>
<reference evidence="2" key="1">
    <citation type="journal article" date="2019" name="Int. J. Syst. Evol. Microbiol.">
        <title>The Global Catalogue of Microorganisms (GCM) 10K type strain sequencing project: providing services to taxonomists for standard genome sequencing and annotation.</title>
        <authorList>
            <consortium name="The Broad Institute Genomics Platform"/>
            <consortium name="The Broad Institute Genome Sequencing Center for Infectious Disease"/>
            <person name="Wu L."/>
            <person name="Ma J."/>
        </authorList>
    </citation>
    <scope>NUCLEOTIDE SEQUENCE [LARGE SCALE GENOMIC DNA]</scope>
    <source>
        <strain evidence="2">CGMCC 1.12849</strain>
    </source>
</reference>
<accession>A0ABV9MGW4</accession>
<evidence type="ECO:0000313" key="2">
    <source>
        <dbReference type="Proteomes" id="UP001595884"/>
    </source>
</evidence>
<evidence type="ECO:0008006" key="3">
    <source>
        <dbReference type="Google" id="ProtNLM"/>
    </source>
</evidence>
<protein>
    <recommendedName>
        <fullName evidence="3">Asparagine synthetase domain-containing protein</fullName>
    </recommendedName>
</protein>
<comment type="caution">
    <text evidence="1">The sequence shown here is derived from an EMBL/GenBank/DDBJ whole genome shotgun (WGS) entry which is preliminary data.</text>
</comment>
<organism evidence="1 2">
    <name type="scientific">Glutamicibacter bergerei</name>
    <dbReference type="NCBI Taxonomy" id="256702"/>
    <lineage>
        <taxon>Bacteria</taxon>
        <taxon>Bacillati</taxon>
        <taxon>Actinomycetota</taxon>
        <taxon>Actinomycetes</taxon>
        <taxon>Micrococcales</taxon>
        <taxon>Micrococcaceae</taxon>
        <taxon>Glutamicibacter</taxon>
    </lineage>
</organism>
<dbReference type="RefSeq" id="WP_346058948.1">
    <property type="nucleotide sequence ID" value="NZ_BAAAVQ010000019.1"/>
</dbReference>
<dbReference type="InterPro" id="IPR014729">
    <property type="entry name" value="Rossmann-like_a/b/a_fold"/>
</dbReference>
<dbReference type="EMBL" id="JBHSHE010000012">
    <property type="protein sequence ID" value="MFC4715127.1"/>
    <property type="molecule type" value="Genomic_DNA"/>
</dbReference>
<dbReference type="Gene3D" id="3.40.50.620">
    <property type="entry name" value="HUPs"/>
    <property type="match status" value="1"/>
</dbReference>
<dbReference type="Proteomes" id="UP001595884">
    <property type="component" value="Unassembled WGS sequence"/>
</dbReference>
<sequence>MVQSLLVESFIFARGFVVTKGAPAFVPEGWQSLSFGQWSVNFDARLEVYFAGRGGRITVLLGEAIDSRTGIHGHSLVALLADSDKLSLEELLATVTGRFALFTFGTVNEVRQDSSGMRSVYFGKDVVASHAKLAALQVGLAPSVFTVEYMKANDLACTPGNYTEFREVKVLTPNLVLDIDSLSVRRVYDGSLAFSLTPGEAANCIIESSKNQLPWLVKKKPIVSLSAGLDSRTTVALLADICDHLTAFSYDSGTKKNSNLSSHDVEIAGEISRILDIPFEVINFGSEIITDDVMLIMRDNHYKAHSRKLALAYVKKISGRINIRSNVYGIGRDTYGKRNIDISDGLGMCRLANGSRNRDEHAVTAFNEFIDYTSFPLHADVPAKDLFLWEHRIGVWQSAIYAESDLSHSSHVLINNLESLKQLLSVSLDDRRAGTVQKAIIGTLAPELTKFEVNGLRF</sequence>
<gene>
    <name evidence="1" type="ORF">ACFO7V_03080</name>
</gene>
<keyword evidence="2" id="KW-1185">Reference proteome</keyword>
<name>A0ABV9MGW4_9MICC</name>
<evidence type="ECO:0000313" key="1">
    <source>
        <dbReference type="EMBL" id="MFC4715127.1"/>
    </source>
</evidence>